<feature type="transmembrane region" description="Helical" evidence="2">
    <location>
        <begin position="20"/>
        <end position="41"/>
    </location>
</feature>
<gene>
    <name evidence="3" type="primary">33</name>
    <name evidence="3" type="ORF">SEA_SECRETARIAT_33</name>
</gene>
<sequence>MVIVEPMNKPRKKWYHVKPWSRHGLILTTAGITYIAIGVMFCSQEATELRSENLKLALEIMPYRGWGIGFIVVGIITVISARWPYAPKSLGYSVLTGWSTAWAGFHIFGGIETGNTAYVASGFSWAMVAFMWWAVSGLISPPKERTIGGVLTTRGHLAGCSNCGSVCVCDTETGLEGESASTERDPSGKDGDGSV</sequence>
<protein>
    <submittedName>
        <fullName evidence="3">Membrane protein</fullName>
    </submittedName>
</protein>
<evidence type="ECO:0000313" key="3">
    <source>
        <dbReference type="EMBL" id="QJD49660.1"/>
    </source>
</evidence>
<keyword evidence="2" id="KW-0472">Membrane</keyword>
<reference evidence="3 4" key="1">
    <citation type="submission" date="2020-04" db="EMBL/GenBank/DDBJ databases">
        <authorList>
            <person name="Chase M.A."/>
            <person name="Coleman C.N."/>
            <person name="Cunha M.O."/>
            <person name="Daffner M."/>
            <person name="Deam C.J."/>
            <person name="Deloso L.J."/>
            <person name="Desomma A.M."/>
            <person name="Gallardo J."/>
            <person name="Horne M.E."/>
            <person name="Kanahan O.P."/>
            <person name="Lam V."/>
            <person name="Morgan R.T."/>
            <person name="Mustor E.M."/>
            <person name="Ricardo-Iglesias M."/>
            <person name="Sartorio C.J."/>
            <person name="Sciacchitano A.R."/>
            <person name="Tvenstrup A.W."/>
            <person name="Wood A.R."/>
            <person name="Pollenz R.S."/>
            <person name="Garlena R.A."/>
            <person name="Russell D.A."/>
            <person name="Pope W.H."/>
            <person name="Jacobs-Sera D."/>
            <person name="Hatfull G.F."/>
        </authorList>
    </citation>
    <scope>NUCLEOTIDE SEQUENCE [LARGE SCALE GENOMIC DNA]</scope>
</reference>
<name>A0A6M3SWX2_9CAUD</name>
<feature type="transmembrane region" description="Helical" evidence="2">
    <location>
        <begin position="90"/>
        <end position="111"/>
    </location>
</feature>
<evidence type="ECO:0000256" key="1">
    <source>
        <dbReference type="SAM" id="MobiDB-lite"/>
    </source>
</evidence>
<keyword evidence="2" id="KW-1133">Transmembrane helix</keyword>
<feature type="region of interest" description="Disordered" evidence="1">
    <location>
        <begin position="176"/>
        <end position="195"/>
    </location>
</feature>
<dbReference type="KEGG" id="vg:55630544"/>
<keyword evidence="4" id="KW-1185">Reference proteome</keyword>
<keyword evidence="2" id="KW-0812">Transmembrane</keyword>
<proteinExistence type="predicted"/>
<dbReference type="RefSeq" id="YP_009859443.1">
    <property type="nucleotide sequence ID" value="NC_048876.1"/>
</dbReference>
<feature type="transmembrane region" description="Helical" evidence="2">
    <location>
        <begin position="117"/>
        <end position="135"/>
    </location>
</feature>
<organism evidence="3 4">
    <name type="scientific">Gordonia phage Secretariat</name>
    <dbReference type="NCBI Taxonomy" id="2725616"/>
    <lineage>
        <taxon>Viruses</taxon>
        <taxon>Duplodnaviria</taxon>
        <taxon>Heunggongvirae</taxon>
        <taxon>Uroviricota</taxon>
        <taxon>Caudoviricetes</taxon>
        <taxon>Deejayvirinae</taxon>
        <taxon>Secretariatvirus</taxon>
        <taxon>Secretariatvirus secretariat</taxon>
    </lineage>
</organism>
<accession>A0A6M3SWX2</accession>
<feature type="transmembrane region" description="Helical" evidence="2">
    <location>
        <begin position="61"/>
        <end position="83"/>
    </location>
</feature>
<dbReference type="Proteomes" id="UP000501526">
    <property type="component" value="Segment"/>
</dbReference>
<feature type="compositionally biased region" description="Basic and acidic residues" evidence="1">
    <location>
        <begin position="181"/>
        <end position="195"/>
    </location>
</feature>
<evidence type="ECO:0000313" key="4">
    <source>
        <dbReference type="Proteomes" id="UP000501526"/>
    </source>
</evidence>
<dbReference type="EMBL" id="MT310850">
    <property type="protein sequence ID" value="QJD49660.1"/>
    <property type="molecule type" value="Genomic_DNA"/>
</dbReference>
<dbReference type="GeneID" id="55630544"/>
<evidence type="ECO:0000256" key="2">
    <source>
        <dbReference type="SAM" id="Phobius"/>
    </source>
</evidence>